<evidence type="ECO:0000313" key="2">
    <source>
        <dbReference type="EMBL" id="VDL45402.1"/>
    </source>
</evidence>
<feature type="transmembrane region" description="Helical" evidence="1">
    <location>
        <begin position="34"/>
        <end position="56"/>
    </location>
</feature>
<dbReference type="EMBL" id="UYSG01001513">
    <property type="protein sequence ID" value="VDL45402.1"/>
    <property type="molecule type" value="Genomic_DNA"/>
</dbReference>
<dbReference type="AlphaFoldDB" id="A0A0R3SGZ3"/>
<evidence type="ECO:0000313" key="5">
    <source>
        <dbReference type="Proteomes" id="UP000321570"/>
    </source>
</evidence>
<keyword evidence="5" id="KW-1185">Reference proteome</keyword>
<accession>A0A0R3SGZ3</accession>
<evidence type="ECO:0000313" key="4">
    <source>
        <dbReference type="Proteomes" id="UP000274504"/>
    </source>
</evidence>
<reference evidence="3 5" key="3">
    <citation type="submission" date="2019-07" db="EMBL/GenBank/DDBJ databases">
        <authorList>
            <person name="Jastrzebski P J."/>
            <person name="Paukszto L."/>
            <person name="Jastrzebski P J."/>
        </authorList>
    </citation>
    <scope>NUCLEOTIDE SEQUENCE [LARGE SCALE GENOMIC DNA]</scope>
    <source>
        <strain evidence="3 5">WMS-il1</strain>
    </source>
</reference>
<keyword evidence="1" id="KW-1133">Transmembrane helix</keyword>
<protein>
    <submittedName>
        <fullName evidence="6">Ammonium_transp domain-containing protein</fullName>
    </submittedName>
</protein>
<keyword evidence="1" id="KW-0472">Membrane</keyword>
<evidence type="ECO:0000313" key="6">
    <source>
        <dbReference type="WBParaSite" id="HDID_0000420201-mRNA-1"/>
    </source>
</evidence>
<evidence type="ECO:0000313" key="3">
    <source>
        <dbReference type="EMBL" id="VUZ56927.1"/>
    </source>
</evidence>
<evidence type="ECO:0000256" key="1">
    <source>
        <dbReference type="SAM" id="Phobius"/>
    </source>
</evidence>
<sequence>MSPNKSSKTAKFSAPTDGAGPICIALFSSNIVSALHLICSFVATVAGCLQIMSISLSDWHILSRLQALLMHAAVGLFYALAFVGYSSRLTLASAITSRNSYNPGEMIHMQENHPLPSQTDDKLTPRELLEIPKFTRTQFFDTSSPEANHCVTTNEPVQFIAVYKPVVS</sequence>
<reference evidence="6" key="1">
    <citation type="submission" date="2017-02" db="UniProtKB">
        <authorList>
            <consortium name="WormBaseParasite"/>
        </authorList>
    </citation>
    <scope>IDENTIFICATION</scope>
</reference>
<gene>
    <name evidence="2" type="ORF">HDID_LOCUS4200</name>
    <name evidence="3" type="ORF">WMSIL1_LOCUS14318</name>
</gene>
<name>A0A0R3SGZ3_HYMDI</name>
<proteinExistence type="predicted"/>
<reference evidence="2 4" key="2">
    <citation type="submission" date="2018-11" db="EMBL/GenBank/DDBJ databases">
        <authorList>
            <consortium name="Pathogen Informatics"/>
        </authorList>
    </citation>
    <scope>NUCLEOTIDE SEQUENCE [LARGE SCALE GENOMIC DNA]</scope>
</reference>
<dbReference type="EMBL" id="CABIJS010000708">
    <property type="protein sequence ID" value="VUZ56927.1"/>
    <property type="molecule type" value="Genomic_DNA"/>
</dbReference>
<dbReference type="Proteomes" id="UP000274504">
    <property type="component" value="Unassembled WGS sequence"/>
</dbReference>
<dbReference type="OrthoDB" id="6257906at2759"/>
<dbReference type="Proteomes" id="UP000321570">
    <property type="component" value="Unassembled WGS sequence"/>
</dbReference>
<organism evidence="6">
    <name type="scientific">Hymenolepis diminuta</name>
    <name type="common">Rat tapeworm</name>
    <dbReference type="NCBI Taxonomy" id="6216"/>
    <lineage>
        <taxon>Eukaryota</taxon>
        <taxon>Metazoa</taxon>
        <taxon>Spiralia</taxon>
        <taxon>Lophotrochozoa</taxon>
        <taxon>Platyhelminthes</taxon>
        <taxon>Cestoda</taxon>
        <taxon>Eucestoda</taxon>
        <taxon>Cyclophyllidea</taxon>
        <taxon>Hymenolepididae</taxon>
        <taxon>Hymenolepis</taxon>
    </lineage>
</organism>
<keyword evidence="1" id="KW-0812">Transmembrane</keyword>
<dbReference type="WBParaSite" id="HDID_0000420201-mRNA-1">
    <property type="protein sequence ID" value="HDID_0000420201-mRNA-1"/>
    <property type="gene ID" value="HDID_0000420201"/>
</dbReference>
<feature type="transmembrane region" description="Helical" evidence="1">
    <location>
        <begin position="68"/>
        <end position="87"/>
    </location>
</feature>